<keyword evidence="2" id="KW-1185">Reference proteome</keyword>
<reference evidence="1 2" key="1">
    <citation type="submission" date="2021-06" db="EMBL/GenBank/DDBJ databases">
        <authorList>
            <person name="Palmer J.M."/>
        </authorList>
    </citation>
    <scope>NUCLEOTIDE SEQUENCE [LARGE SCALE GENOMIC DNA]</scope>
    <source>
        <strain evidence="1 2">AS_MEX2019</strain>
        <tissue evidence="1">Muscle</tissue>
    </source>
</reference>
<gene>
    <name evidence="1" type="ORF">AMECASPLE_016139</name>
</gene>
<protein>
    <submittedName>
        <fullName evidence="1">Uncharacterized protein</fullName>
    </submittedName>
</protein>
<proteinExistence type="predicted"/>
<comment type="caution">
    <text evidence="1">The sequence shown here is derived from an EMBL/GenBank/DDBJ whole genome shotgun (WGS) entry which is preliminary data.</text>
</comment>
<evidence type="ECO:0000313" key="2">
    <source>
        <dbReference type="Proteomes" id="UP001469553"/>
    </source>
</evidence>
<name>A0ABV0Z036_9TELE</name>
<sequence>MPVFSPHFSTLPSSTWSLCFPHRCPKHTSFSALNFLVLNKIPQFSRPCFFTFPFFSSSFRFFYLPNILLASACKKPACQVWSKNSFFHRKKEKKQQKIKEKEVEELSKSAYSEYRRSLSFSPVKFHALHPFPSCLFLKNTFMSVYFSLHTPPF</sequence>
<organism evidence="1 2">
    <name type="scientific">Ameca splendens</name>
    <dbReference type="NCBI Taxonomy" id="208324"/>
    <lineage>
        <taxon>Eukaryota</taxon>
        <taxon>Metazoa</taxon>
        <taxon>Chordata</taxon>
        <taxon>Craniata</taxon>
        <taxon>Vertebrata</taxon>
        <taxon>Euteleostomi</taxon>
        <taxon>Actinopterygii</taxon>
        <taxon>Neopterygii</taxon>
        <taxon>Teleostei</taxon>
        <taxon>Neoteleostei</taxon>
        <taxon>Acanthomorphata</taxon>
        <taxon>Ovalentaria</taxon>
        <taxon>Atherinomorphae</taxon>
        <taxon>Cyprinodontiformes</taxon>
        <taxon>Goodeidae</taxon>
        <taxon>Ameca</taxon>
    </lineage>
</organism>
<dbReference type="EMBL" id="JAHRIP010048188">
    <property type="protein sequence ID" value="MEQ2299534.1"/>
    <property type="molecule type" value="Genomic_DNA"/>
</dbReference>
<dbReference type="Proteomes" id="UP001469553">
    <property type="component" value="Unassembled WGS sequence"/>
</dbReference>
<accession>A0ABV0Z036</accession>
<evidence type="ECO:0000313" key="1">
    <source>
        <dbReference type="EMBL" id="MEQ2299534.1"/>
    </source>
</evidence>